<feature type="transmembrane region" description="Helical" evidence="3">
    <location>
        <begin position="69"/>
        <end position="88"/>
    </location>
</feature>
<accession>A0A327NKD5</accession>
<evidence type="ECO:0000313" key="5">
    <source>
        <dbReference type="Proteomes" id="UP000249016"/>
    </source>
</evidence>
<feature type="transmembrane region" description="Helical" evidence="3">
    <location>
        <begin position="37"/>
        <end position="57"/>
    </location>
</feature>
<evidence type="ECO:0000256" key="3">
    <source>
        <dbReference type="SAM" id="Phobius"/>
    </source>
</evidence>
<keyword evidence="3" id="KW-0812">Transmembrane</keyword>
<keyword evidence="5" id="KW-1185">Reference proteome</keyword>
<organism evidence="4 5">
    <name type="scientific">Spirosoma telluris</name>
    <dbReference type="NCBI Taxonomy" id="2183553"/>
    <lineage>
        <taxon>Bacteria</taxon>
        <taxon>Pseudomonadati</taxon>
        <taxon>Bacteroidota</taxon>
        <taxon>Cytophagia</taxon>
        <taxon>Cytophagales</taxon>
        <taxon>Cytophagaceae</taxon>
        <taxon>Spirosoma</taxon>
    </lineage>
</organism>
<evidence type="ECO:0000313" key="4">
    <source>
        <dbReference type="EMBL" id="RAI75840.1"/>
    </source>
</evidence>
<keyword evidence="2" id="KW-0677">Repeat</keyword>
<evidence type="ECO:0000256" key="2">
    <source>
        <dbReference type="ARBA" id="ARBA00022737"/>
    </source>
</evidence>
<name>A0A327NKD5_9BACT</name>
<evidence type="ECO:0008006" key="6">
    <source>
        <dbReference type="Google" id="ProtNLM"/>
    </source>
</evidence>
<dbReference type="InterPro" id="IPR001611">
    <property type="entry name" value="Leu-rich_rpt"/>
</dbReference>
<proteinExistence type="predicted"/>
<keyword evidence="1" id="KW-0433">Leucine-rich repeat</keyword>
<reference evidence="4 5" key="1">
    <citation type="submission" date="2018-06" db="EMBL/GenBank/DDBJ databases">
        <title>Spirosoma sp. HMF3257 Genome sequencing and assembly.</title>
        <authorList>
            <person name="Kang H."/>
            <person name="Cha I."/>
            <person name="Kim H."/>
            <person name="Kang J."/>
            <person name="Joh K."/>
        </authorList>
    </citation>
    <scope>NUCLEOTIDE SEQUENCE [LARGE SCALE GENOMIC DNA]</scope>
    <source>
        <strain evidence="4 5">HMF3257</strain>
    </source>
</reference>
<dbReference type="PANTHER" id="PTHR46652">
    <property type="entry name" value="LEUCINE-RICH REPEAT AND IQ DOMAIN-CONTAINING PROTEIN 1-RELATED"/>
    <property type="match status" value="1"/>
</dbReference>
<dbReference type="EMBL" id="QLII01000001">
    <property type="protein sequence ID" value="RAI75840.1"/>
    <property type="molecule type" value="Genomic_DNA"/>
</dbReference>
<dbReference type="InterPro" id="IPR050836">
    <property type="entry name" value="SDS22/Internalin_LRR"/>
</dbReference>
<protein>
    <recommendedName>
        <fullName evidence="6">Leucine-rich repeat domain-containing protein</fullName>
    </recommendedName>
</protein>
<dbReference type="InterPro" id="IPR032675">
    <property type="entry name" value="LRR_dom_sf"/>
</dbReference>
<dbReference type="RefSeq" id="WP_111344685.1">
    <property type="nucleotide sequence ID" value="NZ_QLII01000001.1"/>
</dbReference>
<keyword evidence="3" id="KW-0472">Membrane</keyword>
<gene>
    <name evidence="4" type="ORF">HMF3257_19770</name>
</gene>
<comment type="caution">
    <text evidence="4">The sequence shown here is derived from an EMBL/GenBank/DDBJ whole genome shotgun (WGS) entry which is preliminary data.</text>
</comment>
<dbReference type="PANTHER" id="PTHR46652:SF3">
    <property type="entry name" value="LEUCINE-RICH REPEAT-CONTAINING PROTEIN 9"/>
    <property type="match status" value="1"/>
</dbReference>
<sequence length="257" mass="28350">MAIRSLVLSFALTFCLGYSFTVGLTDPNSLLKKIPDWLSIPMFVGFFLLYLLATWWAFKGFSEHKLTALASMGFCLFGLGIYATVFLMELGHGKPTPGQYDYDFTTLDPTEKAIVAQIAHEAGLGLQNAVFTEHWHIGQAEKSADTTKGFQICVQKGHVTALNLSNHPIGNLTRFSQLPQLGDLYLRNCGLSDMSGLQSTKLGRLDVSDNQISDLKTLRGCPNIQWLFAMNNRLKSTDGLAQFKGIVSTDFRGNSIP</sequence>
<dbReference type="OrthoDB" id="1148122at2"/>
<dbReference type="SUPFAM" id="SSF52058">
    <property type="entry name" value="L domain-like"/>
    <property type="match status" value="1"/>
</dbReference>
<keyword evidence="3" id="KW-1133">Transmembrane helix</keyword>
<dbReference type="Proteomes" id="UP000249016">
    <property type="component" value="Unassembled WGS sequence"/>
</dbReference>
<dbReference type="Gene3D" id="3.80.10.10">
    <property type="entry name" value="Ribonuclease Inhibitor"/>
    <property type="match status" value="1"/>
</dbReference>
<dbReference type="AlphaFoldDB" id="A0A327NKD5"/>
<evidence type="ECO:0000256" key="1">
    <source>
        <dbReference type="ARBA" id="ARBA00022614"/>
    </source>
</evidence>
<dbReference type="PROSITE" id="PS51450">
    <property type="entry name" value="LRR"/>
    <property type="match status" value="1"/>
</dbReference>